<proteinExistence type="predicted"/>
<dbReference type="Proteomes" id="UP000198034">
    <property type="component" value="Unassembled WGS sequence"/>
</dbReference>
<keyword evidence="2" id="KW-0808">Transferase</keyword>
<dbReference type="PANTHER" id="PTHR43617:SF22">
    <property type="entry name" value="L-AMINO ACID N-ACETYLTRANSFERASE AAAT"/>
    <property type="match status" value="1"/>
</dbReference>
<dbReference type="PANTHER" id="PTHR43617">
    <property type="entry name" value="L-AMINO ACID N-ACETYLTRANSFERASE"/>
    <property type="match status" value="1"/>
</dbReference>
<dbReference type="AlphaFoldDB" id="A0A246G7Q1"/>
<dbReference type="CDD" id="cd04301">
    <property type="entry name" value="NAT_SF"/>
    <property type="match status" value="1"/>
</dbReference>
<accession>A0A246G7Q1</accession>
<reference evidence="2 3" key="1">
    <citation type="journal article" date="2017" name="Infect. Genet. Evol.">
        <title>Comparative genome analysis of fish pathogen Flavobacterium columnare reveals extensive sequence diversity within the species.</title>
        <authorList>
            <person name="Kayansamruaj P."/>
            <person name="Dong H.T."/>
            <person name="Hirono I."/>
            <person name="Kondo H."/>
            <person name="Senapin S."/>
            <person name="Rodkhum C."/>
        </authorList>
    </citation>
    <scope>NUCLEOTIDE SEQUENCE [LARGE SCALE GENOMIC DNA]</scope>
    <source>
        <strain evidence="2 3">1214</strain>
    </source>
</reference>
<dbReference type="OrthoDB" id="9800604at2"/>
<comment type="caution">
    <text evidence="2">The sequence shown here is derived from an EMBL/GenBank/DDBJ whole genome shotgun (WGS) entry which is preliminary data.</text>
</comment>
<evidence type="ECO:0000313" key="3">
    <source>
        <dbReference type="Proteomes" id="UP000198034"/>
    </source>
</evidence>
<dbReference type="SUPFAM" id="SSF55729">
    <property type="entry name" value="Acyl-CoA N-acyltransferases (Nat)"/>
    <property type="match status" value="1"/>
</dbReference>
<dbReference type="GO" id="GO:0016747">
    <property type="term" value="F:acyltransferase activity, transferring groups other than amino-acyl groups"/>
    <property type="evidence" value="ECO:0007669"/>
    <property type="project" value="InterPro"/>
</dbReference>
<dbReference type="Pfam" id="PF00583">
    <property type="entry name" value="Acetyltransf_1"/>
    <property type="match status" value="1"/>
</dbReference>
<evidence type="ECO:0000313" key="2">
    <source>
        <dbReference type="EMBL" id="OWP74574.1"/>
    </source>
</evidence>
<organism evidence="2 3">
    <name type="scientific">Flavobacterium columnare</name>
    <dbReference type="NCBI Taxonomy" id="996"/>
    <lineage>
        <taxon>Bacteria</taxon>
        <taxon>Pseudomonadati</taxon>
        <taxon>Bacteroidota</taxon>
        <taxon>Flavobacteriia</taxon>
        <taxon>Flavobacteriales</taxon>
        <taxon>Flavobacteriaceae</taxon>
        <taxon>Flavobacterium</taxon>
    </lineage>
</organism>
<evidence type="ECO:0000259" key="1">
    <source>
        <dbReference type="PROSITE" id="PS51186"/>
    </source>
</evidence>
<sequence>MEIIEAKEKDIKDIISLAYTIWPDAYGKILSTEQITYMLNLIYSEEALLLQMNKKQKFLLIKDDQQLLGFASYEIDAKPQKTKLHKIYILPNLQGKGVGRFLLNEIIDRAKKSGNLYLYLNVNKYNKALYFYNKLGFQSIGDEVISIGGGYLMDDFVLERKII</sequence>
<gene>
    <name evidence="2" type="ORF">BWK62_13950</name>
</gene>
<feature type="domain" description="N-acetyltransferase" evidence="1">
    <location>
        <begin position="1"/>
        <end position="163"/>
    </location>
</feature>
<name>A0A246G7Q1_9FLAO</name>
<dbReference type="Gene3D" id="3.40.630.30">
    <property type="match status" value="1"/>
</dbReference>
<dbReference type="InterPro" id="IPR050276">
    <property type="entry name" value="MshD_Acetyltransferase"/>
</dbReference>
<dbReference type="InterPro" id="IPR016181">
    <property type="entry name" value="Acyl_CoA_acyltransferase"/>
</dbReference>
<dbReference type="EMBL" id="MTCY01000064">
    <property type="protein sequence ID" value="OWP74574.1"/>
    <property type="molecule type" value="Genomic_DNA"/>
</dbReference>
<dbReference type="PROSITE" id="PS51186">
    <property type="entry name" value="GNAT"/>
    <property type="match status" value="1"/>
</dbReference>
<dbReference type="InterPro" id="IPR000182">
    <property type="entry name" value="GNAT_dom"/>
</dbReference>
<protein>
    <submittedName>
        <fullName evidence="2">GNAT family N-acetyltransferase</fullName>
    </submittedName>
</protein>